<evidence type="ECO:0000313" key="4">
    <source>
        <dbReference type="RefSeq" id="XP_034078580.1"/>
    </source>
</evidence>
<sequence>MAIFKTCLSIFALLLTLTILETGNFIESPSQVLLEHNEEESCIPHTRGKRSGLLAQVEYDVDVDLNFTDIGTVDALRSILDAGGFSLALGPTVNVTHINITTVCYPNGTNFQCRCEEQYVWSLSNCNTYGACDDIIDNTCGCINSIPTTGQYCVPQTVPLVFYEYQIIIEVKTSDVDQLRNVLNSLTFPVQISSSVNILDANITTVCSQDNTGFQCHCENDYLWPCDKCDTYGKCDGNTSNTCGCINAIPPDGQYCQPFDQYGGSSLRAMENHSAQWVLRRLANRSTSAVPNQAQIRFTTSG</sequence>
<evidence type="ECO:0000259" key="2">
    <source>
        <dbReference type="Pfam" id="PF25387"/>
    </source>
</evidence>
<dbReference type="InParanoid" id="A0A6P8V0K6"/>
<dbReference type="Pfam" id="PF25387">
    <property type="entry name" value="ADGRF3_N"/>
    <property type="match status" value="2"/>
</dbReference>
<feature type="signal peptide" evidence="1">
    <location>
        <begin position="1"/>
        <end position="22"/>
    </location>
</feature>
<dbReference type="GeneID" id="117550313"/>
<name>A0A6P8V0K6_GYMAC</name>
<dbReference type="InterPro" id="IPR051587">
    <property type="entry name" value="Adhesion_GPCR"/>
</dbReference>
<dbReference type="AlphaFoldDB" id="A0A6P8V0K6"/>
<dbReference type="OrthoDB" id="10045365at2759"/>
<feature type="domain" description="ADGRF3/5-like N-terminal" evidence="2">
    <location>
        <begin position="204"/>
        <end position="259"/>
    </location>
</feature>
<dbReference type="InterPro" id="IPR057400">
    <property type="entry name" value="ADGRF3/5_N"/>
</dbReference>
<evidence type="ECO:0000313" key="3">
    <source>
        <dbReference type="Proteomes" id="UP000515161"/>
    </source>
</evidence>
<accession>A0A6P8V0K6</accession>
<reference evidence="4" key="1">
    <citation type="submission" date="2025-08" db="UniProtKB">
        <authorList>
            <consortium name="RefSeq"/>
        </authorList>
    </citation>
    <scope>IDENTIFICATION</scope>
</reference>
<dbReference type="PANTHER" id="PTHR45813:SF4">
    <property type="entry name" value="ADHESION G PROTEIN-COUPLED RECEPTOR F5"/>
    <property type="match status" value="1"/>
</dbReference>
<organism evidence="3 4">
    <name type="scientific">Gymnodraco acuticeps</name>
    <name type="common">Antarctic dragonfish</name>
    <dbReference type="NCBI Taxonomy" id="8218"/>
    <lineage>
        <taxon>Eukaryota</taxon>
        <taxon>Metazoa</taxon>
        <taxon>Chordata</taxon>
        <taxon>Craniata</taxon>
        <taxon>Vertebrata</taxon>
        <taxon>Euteleostomi</taxon>
        <taxon>Actinopterygii</taxon>
        <taxon>Neopterygii</taxon>
        <taxon>Teleostei</taxon>
        <taxon>Neoteleostei</taxon>
        <taxon>Acanthomorphata</taxon>
        <taxon>Eupercaria</taxon>
        <taxon>Perciformes</taxon>
        <taxon>Notothenioidei</taxon>
        <taxon>Bathydraconidae</taxon>
        <taxon>Gymnodraco</taxon>
    </lineage>
</organism>
<evidence type="ECO:0000256" key="1">
    <source>
        <dbReference type="SAM" id="SignalP"/>
    </source>
</evidence>
<dbReference type="GO" id="GO:0007189">
    <property type="term" value="P:adenylate cyclase-activating G protein-coupled receptor signaling pathway"/>
    <property type="evidence" value="ECO:0007669"/>
    <property type="project" value="TreeGrafter"/>
</dbReference>
<gene>
    <name evidence="4" type="primary">LOC117550313</name>
</gene>
<dbReference type="RefSeq" id="XP_034078580.1">
    <property type="nucleotide sequence ID" value="XM_034222689.1"/>
</dbReference>
<dbReference type="PANTHER" id="PTHR45813">
    <property type="entry name" value="IG-LIKE DOMAIN-CONTAINING PROTEIN"/>
    <property type="match status" value="1"/>
</dbReference>
<dbReference type="GO" id="GO:0004930">
    <property type="term" value="F:G protein-coupled receptor activity"/>
    <property type="evidence" value="ECO:0007669"/>
    <property type="project" value="TreeGrafter"/>
</dbReference>
<protein>
    <submittedName>
        <fullName evidence="4">Uncharacterized protein LOC117550313</fullName>
    </submittedName>
</protein>
<keyword evidence="1" id="KW-0732">Signal</keyword>
<feature type="domain" description="ADGRF3/5-like N-terminal" evidence="2">
    <location>
        <begin position="101"/>
        <end position="156"/>
    </location>
</feature>
<dbReference type="KEGG" id="gacu:117550313"/>
<proteinExistence type="predicted"/>
<dbReference type="Proteomes" id="UP000515161">
    <property type="component" value="Unplaced"/>
</dbReference>
<keyword evidence="3" id="KW-1185">Reference proteome</keyword>
<feature type="chain" id="PRO_5028132045" evidence="1">
    <location>
        <begin position="23"/>
        <end position="302"/>
    </location>
</feature>